<proteinExistence type="predicted"/>
<accession>A0AA38WEY5</accession>
<comment type="caution">
    <text evidence="1">The sequence shown here is derived from an EMBL/GenBank/DDBJ whole genome shotgun (WGS) entry which is preliminary data.</text>
</comment>
<evidence type="ECO:0000313" key="1">
    <source>
        <dbReference type="EMBL" id="KAJ9558772.1"/>
    </source>
</evidence>
<dbReference type="EMBL" id="JARYMX010000003">
    <property type="protein sequence ID" value="KAJ9558772.1"/>
    <property type="molecule type" value="Genomic_DNA"/>
</dbReference>
<evidence type="ECO:0000313" key="2">
    <source>
        <dbReference type="Proteomes" id="UP001172457"/>
    </source>
</evidence>
<keyword evidence="2" id="KW-1185">Reference proteome</keyword>
<sequence length="158" mass="18159">MRRRSEQPTTHATCREYRLEYRVRVSTQFSRSVLDSVCCHFNMFQQGKVHRFVEGLRVNTKRYVEVTIPKTFLQGDEVAKIVKKNSERPTEVGRGVKRKWDDNSKGSKIAKFGFGLEPKENRSNCPTLQKDTAWSMRLESGASRSGNMTKEILKAKGA</sequence>
<organism evidence="1 2">
    <name type="scientific">Centaurea solstitialis</name>
    <name type="common">yellow star-thistle</name>
    <dbReference type="NCBI Taxonomy" id="347529"/>
    <lineage>
        <taxon>Eukaryota</taxon>
        <taxon>Viridiplantae</taxon>
        <taxon>Streptophyta</taxon>
        <taxon>Embryophyta</taxon>
        <taxon>Tracheophyta</taxon>
        <taxon>Spermatophyta</taxon>
        <taxon>Magnoliopsida</taxon>
        <taxon>eudicotyledons</taxon>
        <taxon>Gunneridae</taxon>
        <taxon>Pentapetalae</taxon>
        <taxon>asterids</taxon>
        <taxon>campanulids</taxon>
        <taxon>Asterales</taxon>
        <taxon>Asteraceae</taxon>
        <taxon>Carduoideae</taxon>
        <taxon>Cardueae</taxon>
        <taxon>Centaureinae</taxon>
        <taxon>Centaurea</taxon>
    </lineage>
</organism>
<reference evidence="1" key="1">
    <citation type="submission" date="2023-03" db="EMBL/GenBank/DDBJ databases">
        <title>Chromosome-scale reference genome and RAD-based genetic map of yellow starthistle (Centaurea solstitialis) reveal putative structural variation and QTLs associated with invader traits.</title>
        <authorList>
            <person name="Reatini B."/>
            <person name="Cang F.A."/>
            <person name="Jiang Q."/>
            <person name="Mckibben M.T.W."/>
            <person name="Barker M.S."/>
            <person name="Rieseberg L.H."/>
            <person name="Dlugosch K.M."/>
        </authorList>
    </citation>
    <scope>NUCLEOTIDE SEQUENCE</scope>
    <source>
        <strain evidence="1">CAN-66</strain>
        <tissue evidence="1">Leaf</tissue>
    </source>
</reference>
<name>A0AA38WEY5_9ASTR</name>
<dbReference type="Proteomes" id="UP001172457">
    <property type="component" value="Chromosome 3"/>
</dbReference>
<gene>
    <name evidence="1" type="ORF">OSB04_013386</name>
</gene>
<protein>
    <submittedName>
        <fullName evidence="1">Uncharacterized protein</fullName>
    </submittedName>
</protein>
<dbReference type="AlphaFoldDB" id="A0AA38WEY5"/>